<evidence type="ECO:0008006" key="2">
    <source>
        <dbReference type="Google" id="ProtNLM"/>
    </source>
</evidence>
<protein>
    <recommendedName>
        <fullName evidence="2">Roadblock/LAMTOR2 domain-containing protein</fullName>
    </recommendedName>
</protein>
<sequence>MKATLDLSQLTKIPRVLGAGLATYDGFIVDSQFVHGYDSEKFGAMAAKIMTQIQKSLGPESGAVILYTEDVVFLAKLKQEGILFVLGDREANLGLIKIKFEKM</sequence>
<name>A0A7C4TAX9_UNCW3</name>
<dbReference type="SUPFAM" id="SSF103196">
    <property type="entry name" value="Roadblock/LC7 domain"/>
    <property type="match status" value="1"/>
</dbReference>
<dbReference type="AlphaFoldDB" id="A0A7C4TAX9"/>
<proteinExistence type="predicted"/>
<accession>A0A7C4TAX9</accession>
<dbReference type="Gene3D" id="3.30.450.30">
    <property type="entry name" value="Dynein light chain 2a, cytoplasmic"/>
    <property type="match status" value="1"/>
</dbReference>
<reference evidence="1" key="1">
    <citation type="journal article" date="2020" name="mSystems">
        <title>Genome- and Community-Level Interaction Insights into Carbon Utilization and Element Cycling Functions of Hydrothermarchaeota in Hydrothermal Sediment.</title>
        <authorList>
            <person name="Zhou Z."/>
            <person name="Liu Y."/>
            <person name="Xu W."/>
            <person name="Pan J."/>
            <person name="Luo Z.H."/>
            <person name="Li M."/>
        </authorList>
    </citation>
    <scope>NUCLEOTIDE SEQUENCE [LARGE SCALE GENOMIC DNA]</scope>
    <source>
        <strain evidence="1">SpSt-774</strain>
    </source>
</reference>
<comment type="caution">
    <text evidence="1">The sequence shown here is derived from an EMBL/GenBank/DDBJ whole genome shotgun (WGS) entry which is preliminary data.</text>
</comment>
<dbReference type="EMBL" id="DTGZ01000046">
    <property type="protein sequence ID" value="HGV97187.1"/>
    <property type="molecule type" value="Genomic_DNA"/>
</dbReference>
<evidence type="ECO:0000313" key="1">
    <source>
        <dbReference type="EMBL" id="HGV97187.1"/>
    </source>
</evidence>
<gene>
    <name evidence="1" type="ORF">ENV60_02695</name>
</gene>
<organism evidence="1">
    <name type="scientific">candidate division WOR-3 bacterium</name>
    <dbReference type="NCBI Taxonomy" id="2052148"/>
    <lineage>
        <taxon>Bacteria</taxon>
        <taxon>Bacteria division WOR-3</taxon>
    </lineage>
</organism>